<evidence type="ECO:0000259" key="1">
    <source>
        <dbReference type="Pfam" id="PF24924"/>
    </source>
</evidence>
<protein>
    <recommendedName>
        <fullName evidence="1">DUF7745 domain-containing protein</fullName>
    </recommendedName>
</protein>
<proteinExistence type="predicted"/>
<sequence>MFIKPDDALLKAMVHFWDPTYRCFSFNKVDIVPTIKKYSTLLHYDFRDPLRIYWKQNIDFWGPLAHLMGLSVDTVKVRLKDKNSPYISWSDIRDAMGKANGDRHLALFTFAIYKLIMFPKAMGYVSVELAHFLFQIENRVILLQQS</sequence>
<feature type="domain" description="DUF7745" evidence="1">
    <location>
        <begin position="6"/>
        <end position="140"/>
    </location>
</feature>
<dbReference type="PANTHER" id="PTHR48200:SF1">
    <property type="entry name" value="AMINOTRANSFERASE-LIKE PLANT MOBILE DOMAIN-CONTAINING PROTEIN"/>
    <property type="match status" value="1"/>
</dbReference>
<name>A0A7J8TJG1_GOSDV</name>
<keyword evidence="3" id="KW-1185">Reference proteome</keyword>
<reference evidence="2 3" key="1">
    <citation type="journal article" date="2019" name="Genome Biol. Evol.">
        <title>Insights into the evolution of the New World diploid cottons (Gossypium, subgenus Houzingenia) based on genome sequencing.</title>
        <authorList>
            <person name="Grover C.E."/>
            <person name="Arick M.A. 2nd"/>
            <person name="Thrash A."/>
            <person name="Conover J.L."/>
            <person name="Sanders W.S."/>
            <person name="Peterson D.G."/>
            <person name="Frelichowski J.E."/>
            <person name="Scheffler J.A."/>
            <person name="Scheffler B.E."/>
            <person name="Wendel J.F."/>
        </authorList>
    </citation>
    <scope>NUCLEOTIDE SEQUENCE [LARGE SCALE GENOMIC DNA]</scope>
    <source>
        <strain evidence="2">27</strain>
        <tissue evidence="2">Leaf</tissue>
    </source>
</reference>
<comment type="caution">
    <text evidence="2">The sequence shown here is derived from an EMBL/GenBank/DDBJ whole genome shotgun (WGS) entry which is preliminary data.</text>
</comment>
<accession>A0A7J8TJG1</accession>
<dbReference type="AlphaFoldDB" id="A0A7J8TJG1"/>
<organism evidence="2 3">
    <name type="scientific">Gossypium davidsonii</name>
    <name type="common">Davidson's cotton</name>
    <name type="synonym">Gossypium klotzschianum subsp. davidsonii</name>
    <dbReference type="NCBI Taxonomy" id="34287"/>
    <lineage>
        <taxon>Eukaryota</taxon>
        <taxon>Viridiplantae</taxon>
        <taxon>Streptophyta</taxon>
        <taxon>Embryophyta</taxon>
        <taxon>Tracheophyta</taxon>
        <taxon>Spermatophyta</taxon>
        <taxon>Magnoliopsida</taxon>
        <taxon>eudicotyledons</taxon>
        <taxon>Gunneridae</taxon>
        <taxon>Pentapetalae</taxon>
        <taxon>rosids</taxon>
        <taxon>malvids</taxon>
        <taxon>Malvales</taxon>
        <taxon>Malvaceae</taxon>
        <taxon>Malvoideae</taxon>
        <taxon>Gossypium</taxon>
    </lineage>
</organism>
<gene>
    <name evidence="2" type="ORF">Godav_029433</name>
</gene>
<dbReference type="InterPro" id="IPR056647">
    <property type="entry name" value="DUF7745"/>
</dbReference>
<evidence type="ECO:0000313" key="3">
    <source>
        <dbReference type="Proteomes" id="UP000593561"/>
    </source>
</evidence>
<dbReference type="PANTHER" id="PTHR48200">
    <property type="entry name" value="PROTEIN, PUTATIVE-RELATED"/>
    <property type="match status" value="1"/>
</dbReference>
<dbReference type="Proteomes" id="UP000593561">
    <property type="component" value="Unassembled WGS sequence"/>
</dbReference>
<evidence type="ECO:0000313" key="2">
    <source>
        <dbReference type="EMBL" id="MBA0638264.1"/>
    </source>
</evidence>
<dbReference type="Pfam" id="PF24924">
    <property type="entry name" value="DUF7745"/>
    <property type="match status" value="1"/>
</dbReference>
<dbReference type="EMBL" id="JABFAC010250254">
    <property type="protein sequence ID" value="MBA0638264.1"/>
    <property type="molecule type" value="Genomic_DNA"/>
</dbReference>